<dbReference type="InterPro" id="IPR029058">
    <property type="entry name" value="AB_hydrolase_fold"/>
</dbReference>
<sequence length="619" mass="66009">MPWTFQRQERPSVRSTRRRPAFLAAAVGAAAILVLSLAQAGTVSAATSAGSHGRTAVTADGLRDLAALAPVMACEDVVGLDLDGVTDAPVTITAASVVDDGTTAPYCEVTGTVAPANTIMVRLPVEGWTQRYVQTGCGGLCGNVRINYGQSSGCPVIEDGSVASASTDMGHQGQNDGSWAADNPQAQIDFAYRGVHVTAEVAKALITRFYGQAPAYSYFTGCSDGGREALMEAQRYPDDFDGIAAGAPASNMAVQNTYHHAWNVLANQDEKGQFILLADKLPVVHDAVIAACDGIDGVEDGILDDPRACGFDPMTIVCADGQDPSTCLSTEEAEVVQKLHEGARTADGKRLEQEISHEWGSELEWTLFVPATPDGHAQSENFALSYLRYLADPNDADPDYELSDLPLTVKGFWDTVMPSSSYMAALDPDLKAYRKGGGKLLLWHGWNDQHISPQNTLAYYDAMQKTMGKGAVKQFAKLYLFPGMAHCGGGDGPNSTDVLTPVMAWVESGRAPDRLIASATDDQGTVTRTRPVYPYPTVARYDGTGSTDDAANFVAYTPKKDVGPDYRWVGESLLSHGYQTQCKAVGDDLVCKPLHPKGKAKKHGKGHPNDKGGHGRTGR</sequence>
<keyword evidence="6" id="KW-0106">Calcium</keyword>
<protein>
    <submittedName>
        <fullName evidence="10">Feruloyl esterase</fullName>
    </submittedName>
</protein>
<keyword evidence="2" id="KW-0719">Serine esterase</keyword>
<dbReference type="Gene3D" id="3.40.50.1820">
    <property type="entry name" value="alpha/beta hydrolase"/>
    <property type="match status" value="2"/>
</dbReference>
<keyword evidence="5" id="KW-0378">Hydrolase</keyword>
<keyword evidence="4 9" id="KW-0732">Signal</keyword>
<dbReference type="AlphaFoldDB" id="A0A2M9AR92"/>
<dbReference type="OrthoDB" id="176867at2"/>
<evidence type="ECO:0000256" key="8">
    <source>
        <dbReference type="SAM" id="MobiDB-lite"/>
    </source>
</evidence>
<feature type="region of interest" description="Disordered" evidence="8">
    <location>
        <begin position="593"/>
        <end position="619"/>
    </location>
</feature>
<comment type="caution">
    <text evidence="10">The sequence shown here is derived from an EMBL/GenBank/DDBJ whole genome shotgun (WGS) entry which is preliminary data.</text>
</comment>
<dbReference type="EMBL" id="PGEZ01000003">
    <property type="protein sequence ID" value="PJJ48221.1"/>
    <property type="molecule type" value="Genomic_DNA"/>
</dbReference>
<dbReference type="Proteomes" id="UP000230842">
    <property type="component" value="Unassembled WGS sequence"/>
</dbReference>
<feature type="compositionally biased region" description="Basic residues" evidence="8">
    <location>
        <begin position="594"/>
        <end position="606"/>
    </location>
</feature>
<accession>A0A2M9AR92</accession>
<dbReference type="PANTHER" id="PTHR33938:SF15">
    <property type="entry name" value="FERULOYL ESTERASE B-RELATED"/>
    <property type="match status" value="1"/>
</dbReference>
<dbReference type="SUPFAM" id="SSF53474">
    <property type="entry name" value="alpha/beta-Hydrolases"/>
    <property type="match status" value="1"/>
</dbReference>
<comment type="similarity">
    <text evidence="1">Belongs to the tannase family.</text>
</comment>
<evidence type="ECO:0000256" key="3">
    <source>
        <dbReference type="ARBA" id="ARBA00022723"/>
    </source>
</evidence>
<dbReference type="InterPro" id="IPR011118">
    <property type="entry name" value="Tannase/feruloyl_esterase"/>
</dbReference>
<dbReference type="Pfam" id="PF07519">
    <property type="entry name" value="Tannase"/>
    <property type="match status" value="1"/>
</dbReference>
<dbReference type="GO" id="GO:0052689">
    <property type="term" value="F:carboxylic ester hydrolase activity"/>
    <property type="evidence" value="ECO:0007669"/>
    <property type="project" value="UniProtKB-KW"/>
</dbReference>
<evidence type="ECO:0000256" key="9">
    <source>
        <dbReference type="SAM" id="SignalP"/>
    </source>
</evidence>
<keyword evidence="11" id="KW-1185">Reference proteome</keyword>
<name>A0A2M9AR92_9ACTN</name>
<feature type="signal peptide" evidence="9">
    <location>
        <begin position="1"/>
        <end position="40"/>
    </location>
</feature>
<dbReference type="RefSeq" id="WP_100415548.1">
    <property type="nucleotide sequence ID" value="NZ_PGEZ01000003.1"/>
</dbReference>
<evidence type="ECO:0000256" key="5">
    <source>
        <dbReference type="ARBA" id="ARBA00022801"/>
    </source>
</evidence>
<evidence type="ECO:0000256" key="1">
    <source>
        <dbReference type="ARBA" id="ARBA00006249"/>
    </source>
</evidence>
<evidence type="ECO:0000313" key="10">
    <source>
        <dbReference type="EMBL" id="PJJ48221.1"/>
    </source>
</evidence>
<dbReference type="GO" id="GO:0046872">
    <property type="term" value="F:metal ion binding"/>
    <property type="evidence" value="ECO:0007669"/>
    <property type="project" value="UniProtKB-KW"/>
</dbReference>
<gene>
    <name evidence="10" type="ORF">CLV56_3925</name>
</gene>
<keyword evidence="3" id="KW-0479">Metal-binding</keyword>
<dbReference type="PANTHER" id="PTHR33938">
    <property type="entry name" value="FERULOYL ESTERASE B-RELATED"/>
    <property type="match status" value="1"/>
</dbReference>
<evidence type="ECO:0000256" key="7">
    <source>
        <dbReference type="ARBA" id="ARBA00023157"/>
    </source>
</evidence>
<proteinExistence type="inferred from homology"/>
<evidence type="ECO:0000313" key="11">
    <source>
        <dbReference type="Proteomes" id="UP000230842"/>
    </source>
</evidence>
<evidence type="ECO:0000256" key="2">
    <source>
        <dbReference type="ARBA" id="ARBA00022487"/>
    </source>
</evidence>
<feature type="chain" id="PRO_5039727795" evidence="9">
    <location>
        <begin position="41"/>
        <end position="619"/>
    </location>
</feature>
<evidence type="ECO:0000256" key="4">
    <source>
        <dbReference type="ARBA" id="ARBA00022729"/>
    </source>
</evidence>
<organism evidence="10 11">
    <name type="scientific">Mumia flava</name>
    <dbReference type="NCBI Taxonomy" id="1348852"/>
    <lineage>
        <taxon>Bacteria</taxon>
        <taxon>Bacillati</taxon>
        <taxon>Actinomycetota</taxon>
        <taxon>Actinomycetes</taxon>
        <taxon>Propionibacteriales</taxon>
        <taxon>Nocardioidaceae</taxon>
        <taxon>Mumia</taxon>
    </lineage>
</organism>
<keyword evidence="7" id="KW-1015">Disulfide bond</keyword>
<evidence type="ECO:0000256" key="6">
    <source>
        <dbReference type="ARBA" id="ARBA00022837"/>
    </source>
</evidence>
<reference evidence="10 11" key="1">
    <citation type="submission" date="2017-11" db="EMBL/GenBank/DDBJ databases">
        <title>Genomic Encyclopedia of Archaeal and Bacterial Type Strains, Phase II (KMG-II): From Individual Species to Whole Genera.</title>
        <authorList>
            <person name="Goeker M."/>
        </authorList>
    </citation>
    <scope>NUCLEOTIDE SEQUENCE [LARGE SCALE GENOMIC DNA]</scope>
    <source>
        <strain evidence="10 11">DSM 27763</strain>
    </source>
</reference>